<dbReference type="Gene3D" id="3.30.70.1230">
    <property type="entry name" value="Nucleotide cyclase"/>
    <property type="match status" value="2"/>
</dbReference>
<dbReference type="Pfam" id="PF00211">
    <property type="entry name" value="Guanylate_cyc"/>
    <property type="match status" value="1"/>
</dbReference>
<protein>
    <submittedName>
        <fullName evidence="4">AAA ATPase domain protein</fullName>
    </submittedName>
</protein>
<dbReference type="InterPro" id="IPR041664">
    <property type="entry name" value="AAA_16"/>
</dbReference>
<dbReference type="Gene3D" id="3.40.50.300">
    <property type="entry name" value="P-loop containing nucleotide triphosphate hydrolases"/>
    <property type="match status" value="1"/>
</dbReference>
<evidence type="ECO:0000313" key="7">
    <source>
        <dbReference type="Proteomes" id="UP000016646"/>
    </source>
</evidence>
<dbReference type="eggNOG" id="COG2114">
    <property type="taxonomic scope" value="Bacteria"/>
</dbReference>
<evidence type="ECO:0000259" key="3">
    <source>
        <dbReference type="PROSITE" id="PS50125"/>
    </source>
</evidence>
<comment type="caution">
    <text evidence="4">The sequence shown here is derived from an EMBL/GenBank/DDBJ whole genome shotgun (WGS) entry which is preliminary data.</text>
</comment>
<proteinExistence type="predicted"/>
<reference evidence="6 7" key="1">
    <citation type="submission" date="2013-08" db="EMBL/GenBank/DDBJ databases">
        <authorList>
            <person name="Durkin A.S."/>
            <person name="Haft D.R."/>
            <person name="McCorrison J."/>
            <person name="Torralba M."/>
            <person name="Gillis M."/>
            <person name="Haft D.H."/>
            <person name="Methe B."/>
            <person name="Sutton G."/>
            <person name="Nelson K.E."/>
        </authorList>
    </citation>
    <scope>NUCLEOTIDE SEQUENCE [LARGE SCALE GENOMIC DNA]</scope>
    <source>
        <strain evidence="5 7">ATCC 35536</strain>
        <strain evidence="4 6">VPI DR56BR1116</strain>
    </source>
</reference>
<gene>
    <name evidence="5" type="ORF">HMPREF0860_2343</name>
    <name evidence="4" type="ORF">HMPREF1325_2084</name>
</gene>
<keyword evidence="1" id="KW-0547">Nucleotide-binding</keyword>
<dbReference type="GO" id="GO:0035556">
    <property type="term" value="P:intracellular signal transduction"/>
    <property type="evidence" value="ECO:0007669"/>
    <property type="project" value="InterPro"/>
</dbReference>
<dbReference type="SUPFAM" id="SSF52540">
    <property type="entry name" value="P-loop containing nucleoside triphosphate hydrolases"/>
    <property type="match status" value="1"/>
</dbReference>
<evidence type="ECO:0000313" key="5">
    <source>
        <dbReference type="EMBL" id="ERK00930.1"/>
    </source>
</evidence>
<keyword evidence="2" id="KW-0067">ATP-binding</keyword>
<dbReference type="EMBL" id="AVQI01000063">
    <property type="protein sequence ID" value="ERK00930.1"/>
    <property type="molecule type" value="Genomic_DNA"/>
</dbReference>
<dbReference type="Proteomes" id="UP000016412">
    <property type="component" value="Unassembled WGS sequence"/>
</dbReference>
<dbReference type="InterPro" id="IPR029787">
    <property type="entry name" value="Nucleotide_cyclase"/>
</dbReference>
<dbReference type="PANTHER" id="PTHR16305">
    <property type="entry name" value="TESTICULAR SOLUBLE ADENYLYL CYCLASE"/>
    <property type="match status" value="1"/>
</dbReference>
<name>U2MGZ2_TRESO</name>
<dbReference type="InterPro" id="IPR027417">
    <property type="entry name" value="P-loop_NTPase"/>
</dbReference>
<evidence type="ECO:0000256" key="1">
    <source>
        <dbReference type="ARBA" id="ARBA00022741"/>
    </source>
</evidence>
<dbReference type="PATRIC" id="fig|1125725.3.peg.1336"/>
<dbReference type="STRING" id="1125725.HMPREF1325_2084"/>
<dbReference type="SUPFAM" id="SSF55073">
    <property type="entry name" value="Nucleotide cyclase"/>
    <property type="match status" value="2"/>
</dbReference>
<organism evidence="4 6">
    <name type="scientific">Treponema socranskii subsp. socranskii VPI DR56BR1116 = ATCC 35536</name>
    <dbReference type="NCBI Taxonomy" id="1125725"/>
    <lineage>
        <taxon>Bacteria</taxon>
        <taxon>Pseudomonadati</taxon>
        <taxon>Spirochaetota</taxon>
        <taxon>Spirochaetia</taxon>
        <taxon>Spirochaetales</taxon>
        <taxon>Treponemataceae</taxon>
        <taxon>Treponema</taxon>
    </lineage>
</organism>
<dbReference type="CDD" id="cd07302">
    <property type="entry name" value="CHD"/>
    <property type="match status" value="1"/>
</dbReference>
<dbReference type="GO" id="GO:0005524">
    <property type="term" value="F:ATP binding"/>
    <property type="evidence" value="ECO:0007669"/>
    <property type="project" value="UniProtKB-KW"/>
</dbReference>
<evidence type="ECO:0000313" key="6">
    <source>
        <dbReference type="Proteomes" id="UP000016412"/>
    </source>
</evidence>
<dbReference type="InterPro" id="IPR001054">
    <property type="entry name" value="A/G_cyclase"/>
</dbReference>
<evidence type="ECO:0000256" key="2">
    <source>
        <dbReference type="ARBA" id="ARBA00022840"/>
    </source>
</evidence>
<dbReference type="GO" id="GO:0005737">
    <property type="term" value="C:cytoplasm"/>
    <property type="evidence" value="ECO:0007669"/>
    <property type="project" value="TreeGrafter"/>
</dbReference>
<evidence type="ECO:0000313" key="4">
    <source>
        <dbReference type="EMBL" id="ERF60702.1"/>
    </source>
</evidence>
<feature type="domain" description="Guanylate cyclase" evidence="3">
    <location>
        <begin position="268"/>
        <end position="418"/>
    </location>
</feature>
<dbReference type="Proteomes" id="UP000016646">
    <property type="component" value="Unassembled WGS sequence"/>
</dbReference>
<dbReference type="AlphaFoldDB" id="U2MGZ2"/>
<accession>U2MGZ2</accession>
<keyword evidence="7" id="KW-1185">Reference proteome</keyword>
<dbReference type="Pfam" id="PF13191">
    <property type="entry name" value="AAA_16"/>
    <property type="match status" value="1"/>
</dbReference>
<dbReference type="eggNOG" id="COG3899">
    <property type="taxonomic scope" value="Bacteria"/>
</dbReference>
<dbReference type="GO" id="GO:0004016">
    <property type="term" value="F:adenylate cyclase activity"/>
    <property type="evidence" value="ECO:0007669"/>
    <property type="project" value="TreeGrafter"/>
</dbReference>
<dbReference type="OrthoDB" id="190810at2"/>
<dbReference type="GO" id="GO:0009190">
    <property type="term" value="P:cyclic nucleotide biosynthetic process"/>
    <property type="evidence" value="ECO:0007669"/>
    <property type="project" value="InterPro"/>
</dbReference>
<dbReference type="EMBL" id="AUZJ01000034">
    <property type="protein sequence ID" value="ERF60702.1"/>
    <property type="molecule type" value="Genomic_DNA"/>
</dbReference>
<feature type="domain" description="Guanylate cyclase" evidence="3">
    <location>
        <begin position="54"/>
        <end position="194"/>
    </location>
</feature>
<sequence>MKENCIDCILRTDTDITPEQLFFMTRYVPYRVVKMMGESPCCFFERTIEKFQGVMVYLDIIGFTKIVDGYMKTGRDVADLTNTLSDYYSVVIETVRGFGGSVFQFAGDSILICFDRLKDESDENNLRRALAAMILIIDLSNNYNTVSEEFVNFTLKPKIGMGQGEIFQIFLGDTEYSMTPVLTGAAVIQAIKMEEACTTQEIVVSIPVWNLACKMGLERCFAEQEGFYHLTDIPEDFASSVERPEYIDVETWFTNPRFYNRLYSFINPIIFSQIKNNVQGFDGEYRNVTCCMVRFDGVFQQAVSEASIAEGYASLNKIYKDLQDIANRFSGYCGKPDLSDKGIVFPVFFGMPVAIEYKERMAMLFANKLIEEEQKEGGKIIVNVGIATGVVYAGEFGANMRKDFTIVGNAINFAARLMMNATNHGAFTVFIDEATKVKTETISETETMPGIMLKGFSEMQTVYHLLTIRKDTGKVHHKTELFGRSGELAAIASLYERSRAGELCFAPIIGDIGIGKSYLVERFASDVMTAYADTVVMYGRAYSYEASTPFFLWRDIIKRVVGITDSMQGEMLLLHVLNKFARDLPSDKNWVSYFLTTLGYNFAENPVTARLDAATKQQHFFALVYTLLVNYAENHPLVIVLENLQWSDNLSLHLLSYLFRKPKTAPILIVPVSRESKTIKRLYSLNNMKVLRLAHLRDATAAQLAAKLLDFKTPDKLLIAKIIAASGGNPMYIEVIVESLKSSNKIGKDKSGHYCLIDHINDIKIPYTIENVILVQLNALSYEAQVICKNASVIGRTFSLDVLEALVSETIPHSVVEHSLAELEESGFILCDNAKRTLFTFKDATMRSVIYKTIIESTRKSLNTAIINYFEEKYKDNIRPAAGKLLYYAAEAKDDDALAKYTKLAAESQCNA</sequence>
<dbReference type="RefSeq" id="WP_021330290.1">
    <property type="nucleotide sequence ID" value="NZ_AUZJ01000034.1"/>
</dbReference>
<dbReference type="PANTHER" id="PTHR16305:SF28">
    <property type="entry name" value="GUANYLATE CYCLASE DOMAIN-CONTAINING PROTEIN"/>
    <property type="match status" value="1"/>
</dbReference>
<dbReference type="PROSITE" id="PS50125">
    <property type="entry name" value="GUANYLATE_CYCLASE_2"/>
    <property type="match status" value="2"/>
</dbReference>